<dbReference type="EMBL" id="JABFUD020000003">
    <property type="protein sequence ID" value="KAI5082548.1"/>
    <property type="molecule type" value="Genomic_DNA"/>
</dbReference>
<dbReference type="OrthoDB" id="1932584at2759"/>
<sequence>ILCIFDMIIRDGDRLLHDVEAASANVMSHCSSRLRNCTAGSSRTAFGAAHTTFGRSSVDSEEGHYSTASSANFQVTPGRQCSCSSSDSSIAQICLQGLITVQIIANSCDESDCCGHRTAGHSFAQADGIAVGKGQVDSACTEDDVDALHARDTDAHNDDDEDEHVM</sequence>
<evidence type="ECO:0000313" key="1">
    <source>
        <dbReference type="EMBL" id="KAI5082548.1"/>
    </source>
</evidence>
<organism evidence="1 2">
    <name type="scientific">Adiantum capillus-veneris</name>
    <name type="common">Maidenhair fern</name>
    <dbReference type="NCBI Taxonomy" id="13818"/>
    <lineage>
        <taxon>Eukaryota</taxon>
        <taxon>Viridiplantae</taxon>
        <taxon>Streptophyta</taxon>
        <taxon>Embryophyta</taxon>
        <taxon>Tracheophyta</taxon>
        <taxon>Polypodiopsida</taxon>
        <taxon>Polypodiidae</taxon>
        <taxon>Polypodiales</taxon>
        <taxon>Pteridineae</taxon>
        <taxon>Pteridaceae</taxon>
        <taxon>Vittarioideae</taxon>
        <taxon>Adiantum</taxon>
    </lineage>
</organism>
<dbReference type="Proteomes" id="UP000886520">
    <property type="component" value="Chromosome 2"/>
</dbReference>
<feature type="non-terminal residue" evidence="1">
    <location>
        <position position="166"/>
    </location>
</feature>
<evidence type="ECO:0000313" key="2">
    <source>
        <dbReference type="Proteomes" id="UP000886520"/>
    </source>
</evidence>
<comment type="caution">
    <text evidence="1">The sequence shown here is derived from an EMBL/GenBank/DDBJ whole genome shotgun (WGS) entry which is preliminary data.</text>
</comment>
<protein>
    <submittedName>
        <fullName evidence="1">Uncharacterized protein</fullName>
    </submittedName>
</protein>
<gene>
    <name evidence="1" type="ORF">GOP47_0002291</name>
</gene>
<accession>A0A9D4VBG6</accession>
<reference evidence="1" key="1">
    <citation type="submission" date="2021-01" db="EMBL/GenBank/DDBJ databases">
        <title>Adiantum capillus-veneris genome.</title>
        <authorList>
            <person name="Fang Y."/>
            <person name="Liao Q."/>
        </authorList>
    </citation>
    <scope>NUCLEOTIDE SEQUENCE</scope>
    <source>
        <strain evidence="1">H3</strain>
        <tissue evidence="1">Leaf</tissue>
    </source>
</reference>
<name>A0A9D4VBG6_ADICA</name>
<proteinExistence type="predicted"/>
<dbReference type="AlphaFoldDB" id="A0A9D4VBG6"/>
<keyword evidence="2" id="KW-1185">Reference proteome</keyword>